<keyword evidence="1" id="KW-0812">Transmembrane</keyword>
<sequence>MEILLRVLAEMAPAAGWIAAFVAAVVATFVLYVGVAMAATLLTRDQKRVQIQYRVFSDLLRLFRRGRQ</sequence>
<protein>
    <submittedName>
        <fullName evidence="2">Uncharacterized protein</fullName>
    </submittedName>
</protein>
<keyword evidence="1" id="KW-1133">Transmembrane helix</keyword>
<dbReference type="Proteomes" id="UP001501578">
    <property type="component" value="Unassembled WGS sequence"/>
</dbReference>
<name>A0ABP4AP41_9ACTN</name>
<keyword evidence="3" id="KW-1185">Reference proteome</keyword>
<organism evidence="2 3">
    <name type="scientific">Nonomuraea longicatena</name>
    <dbReference type="NCBI Taxonomy" id="83682"/>
    <lineage>
        <taxon>Bacteria</taxon>
        <taxon>Bacillati</taxon>
        <taxon>Actinomycetota</taxon>
        <taxon>Actinomycetes</taxon>
        <taxon>Streptosporangiales</taxon>
        <taxon>Streptosporangiaceae</taxon>
        <taxon>Nonomuraea</taxon>
    </lineage>
</organism>
<evidence type="ECO:0000313" key="2">
    <source>
        <dbReference type="EMBL" id="GAA0938735.1"/>
    </source>
</evidence>
<evidence type="ECO:0000313" key="3">
    <source>
        <dbReference type="Proteomes" id="UP001501578"/>
    </source>
</evidence>
<proteinExistence type="predicted"/>
<accession>A0ABP4AP41</accession>
<keyword evidence="1" id="KW-0472">Membrane</keyword>
<dbReference type="RefSeq" id="WP_343952320.1">
    <property type="nucleotide sequence ID" value="NZ_BAAAHQ010000024.1"/>
</dbReference>
<comment type="caution">
    <text evidence="2">The sequence shown here is derived from an EMBL/GenBank/DDBJ whole genome shotgun (WGS) entry which is preliminary data.</text>
</comment>
<evidence type="ECO:0000256" key="1">
    <source>
        <dbReference type="SAM" id="Phobius"/>
    </source>
</evidence>
<gene>
    <name evidence="2" type="ORF">GCM10009560_48880</name>
</gene>
<reference evidence="3" key="1">
    <citation type="journal article" date="2019" name="Int. J. Syst. Evol. Microbiol.">
        <title>The Global Catalogue of Microorganisms (GCM) 10K type strain sequencing project: providing services to taxonomists for standard genome sequencing and annotation.</title>
        <authorList>
            <consortium name="The Broad Institute Genomics Platform"/>
            <consortium name="The Broad Institute Genome Sequencing Center for Infectious Disease"/>
            <person name="Wu L."/>
            <person name="Ma J."/>
        </authorList>
    </citation>
    <scope>NUCLEOTIDE SEQUENCE [LARGE SCALE GENOMIC DNA]</scope>
    <source>
        <strain evidence="3">JCM 11136</strain>
    </source>
</reference>
<dbReference type="EMBL" id="BAAAHQ010000024">
    <property type="protein sequence ID" value="GAA0938735.1"/>
    <property type="molecule type" value="Genomic_DNA"/>
</dbReference>
<feature type="transmembrane region" description="Helical" evidence="1">
    <location>
        <begin position="14"/>
        <end position="42"/>
    </location>
</feature>